<gene>
    <name evidence="1" type="primary">OSJNBa0051J07.18</name>
</gene>
<dbReference type="AlphaFoldDB" id="A0A5S6RAG5"/>
<accession>A0A5S6RAG5</accession>
<dbReference type="Proteomes" id="UP000000763">
    <property type="component" value="Chromosome 10"/>
</dbReference>
<protein>
    <submittedName>
        <fullName evidence="1">Uncharacterized protein</fullName>
    </submittedName>
</protein>
<reference evidence="2" key="1">
    <citation type="journal article" date="2005" name="Nature">
        <title>The map-based sequence of the rice genome.</title>
        <authorList>
            <consortium name="International rice genome sequencing project (IRGSP)"/>
            <person name="Matsumoto T."/>
            <person name="Wu J."/>
            <person name="Kanamori H."/>
            <person name="Katayose Y."/>
            <person name="Fujisawa M."/>
            <person name="Namiki N."/>
            <person name="Mizuno H."/>
            <person name="Yamamoto K."/>
            <person name="Antonio B.A."/>
            <person name="Baba T."/>
            <person name="Sakata K."/>
            <person name="Nagamura Y."/>
            <person name="Aoki H."/>
            <person name="Arikawa K."/>
            <person name="Arita K."/>
            <person name="Bito T."/>
            <person name="Chiden Y."/>
            <person name="Fujitsuka N."/>
            <person name="Fukunaka R."/>
            <person name="Hamada M."/>
            <person name="Harada C."/>
            <person name="Hayashi A."/>
            <person name="Hijishita S."/>
            <person name="Honda M."/>
            <person name="Hosokawa S."/>
            <person name="Ichikawa Y."/>
            <person name="Idonuma A."/>
            <person name="Iijima M."/>
            <person name="Ikeda M."/>
            <person name="Ikeno M."/>
            <person name="Ito K."/>
            <person name="Ito S."/>
            <person name="Ito T."/>
            <person name="Ito Y."/>
            <person name="Ito Y."/>
            <person name="Iwabuchi A."/>
            <person name="Kamiya K."/>
            <person name="Karasawa W."/>
            <person name="Kurita K."/>
            <person name="Katagiri S."/>
            <person name="Kikuta A."/>
            <person name="Kobayashi H."/>
            <person name="Kobayashi N."/>
            <person name="Machita K."/>
            <person name="Maehara T."/>
            <person name="Masukawa M."/>
            <person name="Mizubayashi T."/>
            <person name="Mukai Y."/>
            <person name="Nagasaki H."/>
            <person name="Nagata Y."/>
            <person name="Naito S."/>
            <person name="Nakashima M."/>
            <person name="Nakama Y."/>
            <person name="Nakamichi Y."/>
            <person name="Nakamura M."/>
            <person name="Meguro A."/>
            <person name="Negishi M."/>
            <person name="Ohta I."/>
            <person name="Ohta T."/>
            <person name="Okamoto M."/>
            <person name="Ono N."/>
            <person name="Saji S."/>
            <person name="Sakaguchi M."/>
            <person name="Sakai K."/>
            <person name="Shibata M."/>
            <person name="Shimokawa T."/>
            <person name="Song J."/>
            <person name="Takazaki Y."/>
            <person name="Terasawa K."/>
            <person name="Tsugane M."/>
            <person name="Tsuji K."/>
            <person name="Ueda S."/>
            <person name="Waki K."/>
            <person name="Yamagata H."/>
            <person name="Yamamoto M."/>
            <person name="Yamamoto S."/>
            <person name="Yamane H."/>
            <person name="Yoshiki S."/>
            <person name="Yoshihara R."/>
            <person name="Yukawa K."/>
            <person name="Zhong H."/>
            <person name="Yano M."/>
            <person name="Yuan Q."/>
            <person name="Ouyang S."/>
            <person name="Liu J."/>
            <person name="Jones K.M."/>
            <person name="Gansberger K."/>
            <person name="Moffat K."/>
            <person name="Hill J."/>
            <person name="Bera J."/>
            <person name="Fadrosh D."/>
            <person name="Jin S."/>
            <person name="Johri S."/>
            <person name="Kim M."/>
            <person name="Overton L."/>
            <person name="Reardon M."/>
            <person name="Tsitrin T."/>
            <person name="Vuong H."/>
            <person name="Weaver B."/>
            <person name="Ciecko A."/>
            <person name="Tallon L."/>
            <person name="Jackson J."/>
            <person name="Pai G."/>
            <person name="Aken S.V."/>
            <person name="Utterback T."/>
            <person name="Reidmuller S."/>
            <person name="Feldblyum T."/>
            <person name="Hsiao J."/>
            <person name="Zismann V."/>
            <person name="Iobst S."/>
            <person name="de Vazeille A.R."/>
            <person name="Buell C.R."/>
            <person name="Ying K."/>
            <person name="Li Y."/>
            <person name="Lu T."/>
            <person name="Huang Y."/>
            <person name="Zhao Q."/>
            <person name="Feng Q."/>
            <person name="Zhang L."/>
            <person name="Zhu J."/>
            <person name="Weng Q."/>
            <person name="Mu J."/>
            <person name="Lu Y."/>
            <person name="Fan D."/>
            <person name="Liu Y."/>
            <person name="Guan J."/>
            <person name="Zhang Y."/>
            <person name="Yu S."/>
            <person name="Liu X."/>
            <person name="Zhang Y."/>
            <person name="Hong G."/>
            <person name="Han B."/>
            <person name="Choisne N."/>
            <person name="Demange N."/>
            <person name="Orjeda G."/>
            <person name="Samain S."/>
            <person name="Cattolico L."/>
            <person name="Pelletier E."/>
            <person name="Couloux A."/>
            <person name="Segurens B."/>
            <person name="Wincker P."/>
            <person name="D'Hont A."/>
            <person name="Scarpelli C."/>
            <person name="Weissenbach J."/>
            <person name="Salanoubat M."/>
            <person name="Quetier F."/>
            <person name="Yu Y."/>
            <person name="Kim H.R."/>
            <person name="Rambo T."/>
            <person name="Currie J."/>
            <person name="Collura K."/>
            <person name="Luo M."/>
            <person name="Yang T."/>
            <person name="Ammiraju J.S.S."/>
            <person name="Engler F."/>
            <person name="Soderlund C."/>
            <person name="Wing R.A."/>
            <person name="Palmer L.E."/>
            <person name="de la Bastide M."/>
            <person name="Spiegel L."/>
            <person name="Nascimento L."/>
            <person name="Zutavern T."/>
            <person name="O'Shaughnessy A."/>
            <person name="Dike S."/>
            <person name="Dedhia N."/>
            <person name="Preston R."/>
            <person name="Balija V."/>
            <person name="McCombie W.R."/>
            <person name="Chow T."/>
            <person name="Chen H."/>
            <person name="Chung M."/>
            <person name="Chen C."/>
            <person name="Shaw J."/>
            <person name="Wu H."/>
            <person name="Hsiao K."/>
            <person name="Chao Y."/>
            <person name="Chu M."/>
            <person name="Cheng C."/>
            <person name="Hour A."/>
            <person name="Lee P."/>
            <person name="Lin S."/>
            <person name="Lin Y."/>
            <person name="Liou J."/>
            <person name="Liu S."/>
            <person name="Hsing Y."/>
            <person name="Raghuvanshi S."/>
            <person name="Mohanty A."/>
            <person name="Bharti A.K."/>
            <person name="Gaur A."/>
            <person name="Gupta V."/>
            <person name="Kumar D."/>
            <person name="Ravi V."/>
            <person name="Vij S."/>
            <person name="Kapur A."/>
            <person name="Khurana P."/>
            <person name="Khurana P."/>
            <person name="Khurana J.P."/>
            <person name="Tyagi A.K."/>
            <person name="Gaikwad K."/>
            <person name="Singh A."/>
            <person name="Dalal V."/>
            <person name="Srivastava S."/>
            <person name="Dixit A."/>
            <person name="Pal A.K."/>
            <person name="Ghazi I.A."/>
            <person name="Yadav M."/>
            <person name="Pandit A."/>
            <person name="Bhargava A."/>
            <person name="Sureshbabu K."/>
            <person name="Batra K."/>
            <person name="Sharma T.R."/>
            <person name="Mohapatra T."/>
            <person name="Singh N.K."/>
            <person name="Messing J."/>
            <person name="Nelson A.B."/>
            <person name="Fuks G."/>
            <person name="Kavchok S."/>
            <person name="Keizer G."/>
            <person name="Linton E."/>
            <person name="Llaca V."/>
            <person name="Song R."/>
            <person name="Tanyolac B."/>
            <person name="Young S."/>
            <person name="Ho-Il K."/>
            <person name="Hahn J.H."/>
            <person name="Sangsakoo G."/>
            <person name="Vanavichit A."/>
            <person name="de Mattos Luiz.A.T."/>
            <person name="Zimmer P.D."/>
            <person name="Malone G."/>
            <person name="Dellagostin O."/>
            <person name="de Oliveira A.C."/>
            <person name="Bevan M."/>
            <person name="Bancroft I."/>
            <person name="Minx P."/>
            <person name="Cordum H."/>
            <person name="Wilson R."/>
            <person name="Cheng Z."/>
            <person name="Jin W."/>
            <person name="Jiang J."/>
            <person name="Leong S.A."/>
            <person name="Iwama H."/>
            <person name="Gojobori T."/>
            <person name="Itoh T."/>
            <person name="Niimura Y."/>
            <person name="Fujii Y."/>
            <person name="Habara T."/>
            <person name="Sakai H."/>
            <person name="Sato Y."/>
            <person name="Wilson G."/>
            <person name="Kumar K."/>
            <person name="McCouch S."/>
            <person name="Juretic N."/>
            <person name="Hoen D."/>
            <person name="Wright S."/>
            <person name="Bruskiewich R."/>
            <person name="Bureau T."/>
            <person name="Miyao A."/>
            <person name="Hirochika H."/>
            <person name="Nishikawa T."/>
            <person name="Kadowaki K."/>
            <person name="Sugiura M."/>
            <person name="Burr B."/>
            <person name="Sasaki T."/>
        </authorList>
    </citation>
    <scope>NUCLEOTIDE SEQUENCE [LARGE SCALE GENOMIC DNA]</scope>
    <source>
        <strain evidence="2">cv. Nipponbare</strain>
    </source>
</reference>
<reference evidence="2" key="2">
    <citation type="journal article" date="2008" name="Nucleic Acids Res.">
        <title>The rice annotation project database (RAP-DB): 2008 update.</title>
        <authorList>
            <consortium name="The rice annotation project (RAP)"/>
        </authorList>
    </citation>
    <scope>GENOME REANNOTATION</scope>
    <source>
        <strain evidence="2">cv. Nipponbare</strain>
    </source>
</reference>
<evidence type="ECO:0000313" key="1">
    <source>
        <dbReference type="EMBL" id="AAL77131.1"/>
    </source>
</evidence>
<organism evidence="1 2">
    <name type="scientific">Oryza sativa subsp. japonica</name>
    <name type="common">Rice</name>
    <dbReference type="NCBI Taxonomy" id="39947"/>
    <lineage>
        <taxon>Eukaryota</taxon>
        <taxon>Viridiplantae</taxon>
        <taxon>Streptophyta</taxon>
        <taxon>Embryophyta</taxon>
        <taxon>Tracheophyta</taxon>
        <taxon>Spermatophyta</taxon>
        <taxon>Magnoliopsida</taxon>
        <taxon>Liliopsida</taxon>
        <taxon>Poales</taxon>
        <taxon>Poaceae</taxon>
        <taxon>BOP clade</taxon>
        <taxon>Oryzoideae</taxon>
        <taxon>Oryzeae</taxon>
        <taxon>Oryzinae</taxon>
        <taxon>Oryza</taxon>
        <taxon>Oryza sativa</taxon>
    </lineage>
</organism>
<evidence type="ECO:0000313" key="2">
    <source>
        <dbReference type="Proteomes" id="UP000000763"/>
    </source>
</evidence>
<proteinExistence type="predicted"/>
<name>A0A5S6RAG5_ORYSJ</name>
<dbReference type="EMBL" id="AC098566">
    <property type="protein sequence ID" value="AAL77131.1"/>
    <property type="molecule type" value="Genomic_DNA"/>
</dbReference>
<sequence length="120" mass="12510">MARQLGSRERVVVGDGWAALPHADRAHATTVAGGFVNGDDSGQCGQWMRRWRRWLASSAPGSKRQATARLFSGQERAVVGDGRAALPRADPAQATTAGGGDGRFVGDDCGWGCGAGDEGR</sequence>